<name>A0AAD8ER87_DIPPU</name>
<sequence length="285" mass="32107">MRQVNSYLREEFHAIQELLWRSGQSTLFGDMPARTETPPDPPDACRVFGSLILNKVAGNFHITAGHSLALPRGHIHISAFMSESDYNFTHRINRFSFGDPSPGIVHPLEGDEKITNQNTMLYQYFIDVVPTEVNTFMSRISTYQYSVKDHERPIDHHKGSHGIPGIFFKYDMSALKVLVTQERDSPIQFLVRVCATIAGIYVTSGLVNSFVQIVINILKCKYLRKPQHNNVIVEKPLTATETPLLTPVSLLQQSEPVTNIQPLDLISAPLQNTPDIIRSNSPLRS</sequence>
<evidence type="ECO:0000313" key="3">
    <source>
        <dbReference type="EMBL" id="KAJ9599426.1"/>
    </source>
</evidence>
<keyword evidence="1" id="KW-0812">Transmembrane</keyword>
<feature type="domain" description="Endoplasmic reticulum vesicle transporter C-terminal" evidence="2">
    <location>
        <begin position="43"/>
        <end position="207"/>
    </location>
</feature>
<dbReference type="GO" id="GO:0030134">
    <property type="term" value="C:COPII-coated ER to Golgi transport vesicle"/>
    <property type="evidence" value="ECO:0007669"/>
    <property type="project" value="TreeGrafter"/>
</dbReference>
<keyword evidence="1" id="KW-0472">Membrane</keyword>
<dbReference type="PANTHER" id="PTHR10984:SF30">
    <property type="entry name" value="ENDOPLASMIC RETICULUM-GOLGI INTERMEDIATE COMPARTMENT PROTEIN 2"/>
    <property type="match status" value="1"/>
</dbReference>
<organism evidence="3 4">
    <name type="scientific">Diploptera punctata</name>
    <name type="common">Pacific beetle cockroach</name>
    <dbReference type="NCBI Taxonomy" id="6984"/>
    <lineage>
        <taxon>Eukaryota</taxon>
        <taxon>Metazoa</taxon>
        <taxon>Ecdysozoa</taxon>
        <taxon>Arthropoda</taxon>
        <taxon>Hexapoda</taxon>
        <taxon>Insecta</taxon>
        <taxon>Pterygota</taxon>
        <taxon>Neoptera</taxon>
        <taxon>Polyneoptera</taxon>
        <taxon>Dictyoptera</taxon>
        <taxon>Blattodea</taxon>
        <taxon>Blaberoidea</taxon>
        <taxon>Blaberidae</taxon>
        <taxon>Diplopterinae</taxon>
        <taxon>Diploptera</taxon>
    </lineage>
</organism>
<feature type="transmembrane region" description="Helical" evidence="1">
    <location>
        <begin position="189"/>
        <end position="218"/>
    </location>
</feature>
<dbReference type="EMBL" id="JASPKZ010000811">
    <property type="protein sequence ID" value="KAJ9599426.1"/>
    <property type="molecule type" value="Genomic_DNA"/>
</dbReference>
<reference evidence="3" key="2">
    <citation type="submission" date="2023-05" db="EMBL/GenBank/DDBJ databases">
        <authorList>
            <person name="Fouks B."/>
        </authorList>
    </citation>
    <scope>NUCLEOTIDE SEQUENCE</scope>
    <source>
        <strain evidence="3">Stay&amp;Tobe</strain>
        <tissue evidence="3">Testes</tissue>
    </source>
</reference>
<dbReference type="PANTHER" id="PTHR10984">
    <property type="entry name" value="ENDOPLASMIC RETICULUM-GOLGI INTERMEDIATE COMPARTMENT PROTEIN"/>
    <property type="match status" value="1"/>
</dbReference>
<dbReference type="AlphaFoldDB" id="A0AAD8ER87"/>
<protein>
    <recommendedName>
        <fullName evidence="2">Endoplasmic reticulum vesicle transporter C-terminal domain-containing protein</fullName>
    </recommendedName>
</protein>
<keyword evidence="4" id="KW-1185">Reference proteome</keyword>
<keyword evidence="1" id="KW-1133">Transmembrane helix</keyword>
<gene>
    <name evidence="3" type="ORF">L9F63_010095</name>
</gene>
<evidence type="ECO:0000256" key="1">
    <source>
        <dbReference type="SAM" id="Phobius"/>
    </source>
</evidence>
<evidence type="ECO:0000259" key="2">
    <source>
        <dbReference type="Pfam" id="PF07970"/>
    </source>
</evidence>
<evidence type="ECO:0000313" key="4">
    <source>
        <dbReference type="Proteomes" id="UP001233999"/>
    </source>
</evidence>
<dbReference type="InterPro" id="IPR045888">
    <property type="entry name" value="Erv"/>
</dbReference>
<comment type="caution">
    <text evidence="3">The sequence shown here is derived from an EMBL/GenBank/DDBJ whole genome shotgun (WGS) entry which is preliminary data.</text>
</comment>
<proteinExistence type="predicted"/>
<dbReference type="InterPro" id="IPR012936">
    <property type="entry name" value="Erv_C"/>
</dbReference>
<dbReference type="Pfam" id="PF07970">
    <property type="entry name" value="COPIIcoated_ERV"/>
    <property type="match status" value="1"/>
</dbReference>
<dbReference type="GO" id="GO:0006888">
    <property type="term" value="P:endoplasmic reticulum to Golgi vesicle-mediated transport"/>
    <property type="evidence" value="ECO:0007669"/>
    <property type="project" value="TreeGrafter"/>
</dbReference>
<reference evidence="3" key="1">
    <citation type="journal article" date="2023" name="IScience">
        <title>Live-bearing cockroach genome reveals convergent evolutionary mechanisms linked to viviparity in insects and beyond.</title>
        <authorList>
            <person name="Fouks B."/>
            <person name="Harrison M.C."/>
            <person name="Mikhailova A.A."/>
            <person name="Marchal E."/>
            <person name="English S."/>
            <person name="Carruthers M."/>
            <person name="Jennings E.C."/>
            <person name="Chiamaka E.L."/>
            <person name="Frigard R.A."/>
            <person name="Pippel M."/>
            <person name="Attardo G.M."/>
            <person name="Benoit J.B."/>
            <person name="Bornberg-Bauer E."/>
            <person name="Tobe S.S."/>
        </authorList>
    </citation>
    <scope>NUCLEOTIDE SEQUENCE</scope>
    <source>
        <strain evidence="3">Stay&amp;Tobe</strain>
    </source>
</reference>
<accession>A0AAD8ER87</accession>
<dbReference type="GO" id="GO:0016020">
    <property type="term" value="C:membrane"/>
    <property type="evidence" value="ECO:0007669"/>
    <property type="project" value="TreeGrafter"/>
</dbReference>
<dbReference type="GO" id="GO:0006890">
    <property type="term" value="P:retrograde vesicle-mediated transport, Golgi to endoplasmic reticulum"/>
    <property type="evidence" value="ECO:0007669"/>
    <property type="project" value="TreeGrafter"/>
</dbReference>
<dbReference type="GO" id="GO:0005783">
    <property type="term" value="C:endoplasmic reticulum"/>
    <property type="evidence" value="ECO:0007669"/>
    <property type="project" value="TreeGrafter"/>
</dbReference>
<dbReference type="Proteomes" id="UP001233999">
    <property type="component" value="Unassembled WGS sequence"/>
</dbReference>